<keyword evidence="3" id="KW-0732">Signal</keyword>
<sequence>MKPTMVAAGTLLPSTFYLLTFLPISSQAYIAQSPHHLVLPRGTLFTRTFGQPVAQAQQQNTNSPSPKSWPVSTILTTTIGGHPAQITIFDCPIDTSLPFTVLTVTTTATTTGLGGGPTGVAVSTILETSGSCPAFTAEVVQKASSSGGLSTAAVAGIAVGLSVPIFAGIAFFFCRMYSRRKEEEEAADAEMRRDRLIQHRRNLTKSTSSGVTEIGEVDLEDAKSKRSKRARSHIHGHGVITSISAG</sequence>
<evidence type="ECO:0000313" key="5">
    <source>
        <dbReference type="Proteomes" id="UP001365542"/>
    </source>
</evidence>
<feature type="compositionally biased region" description="Basic residues" evidence="1">
    <location>
        <begin position="225"/>
        <end position="236"/>
    </location>
</feature>
<evidence type="ECO:0000256" key="3">
    <source>
        <dbReference type="SAM" id="SignalP"/>
    </source>
</evidence>
<evidence type="ECO:0000256" key="2">
    <source>
        <dbReference type="SAM" id="Phobius"/>
    </source>
</evidence>
<keyword evidence="5" id="KW-1185">Reference proteome</keyword>
<protein>
    <recommendedName>
        <fullName evidence="6">Mid2 domain-containing protein</fullName>
    </recommendedName>
</protein>
<evidence type="ECO:0000256" key="1">
    <source>
        <dbReference type="SAM" id="MobiDB-lite"/>
    </source>
</evidence>
<dbReference type="AlphaFoldDB" id="A0AAV9WZ23"/>
<feature type="region of interest" description="Disordered" evidence="1">
    <location>
        <begin position="220"/>
        <end position="246"/>
    </location>
</feature>
<comment type="caution">
    <text evidence="4">The sequence shown here is derived from an EMBL/GenBank/DDBJ whole genome shotgun (WGS) entry which is preliminary data.</text>
</comment>
<evidence type="ECO:0008006" key="6">
    <source>
        <dbReference type="Google" id="ProtNLM"/>
    </source>
</evidence>
<keyword evidence="2" id="KW-0472">Membrane</keyword>
<dbReference type="EMBL" id="JAVHJO010000014">
    <property type="protein sequence ID" value="KAK6529094.1"/>
    <property type="molecule type" value="Genomic_DNA"/>
</dbReference>
<feature type="transmembrane region" description="Helical" evidence="2">
    <location>
        <begin position="152"/>
        <end position="174"/>
    </location>
</feature>
<feature type="signal peptide" evidence="3">
    <location>
        <begin position="1"/>
        <end position="28"/>
    </location>
</feature>
<organism evidence="4 5">
    <name type="scientific">Orbilia ellipsospora</name>
    <dbReference type="NCBI Taxonomy" id="2528407"/>
    <lineage>
        <taxon>Eukaryota</taxon>
        <taxon>Fungi</taxon>
        <taxon>Dikarya</taxon>
        <taxon>Ascomycota</taxon>
        <taxon>Pezizomycotina</taxon>
        <taxon>Orbiliomycetes</taxon>
        <taxon>Orbiliales</taxon>
        <taxon>Orbiliaceae</taxon>
        <taxon>Orbilia</taxon>
    </lineage>
</organism>
<evidence type="ECO:0000313" key="4">
    <source>
        <dbReference type="EMBL" id="KAK6529094.1"/>
    </source>
</evidence>
<name>A0AAV9WZ23_9PEZI</name>
<gene>
    <name evidence="4" type="ORF">TWF694_004312</name>
</gene>
<keyword evidence="2" id="KW-1133">Transmembrane helix</keyword>
<reference evidence="4 5" key="1">
    <citation type="submission" date="2019-10" db="EMBL/GenBank/DDBJ databases">
        <authorList>
            <person name="Palmer J.M."/>
        </authorList>
    </citation>
    <scope>NUCLEOTIDE SEQUENCE [LARGE SCALE GENOMIC DNA]</scope>
    <source>
        <strain evidence="4 5">TWF694</strain>
    </source>
</reference>
<keyword evidence="2" id="KW-0812">Transmembrane</keyword>
<dbReference type="Proteomes" id="UP001365542">
    <property type="component" value="Unassembled WGS sequence"/>
</dbReference>
<accession>A0AAV9WZ23</accession>
<feature type="chain" id="PRO_5043967781" description="Mid2 domain-containing protein" evidence="3">
    <location>
        <begin position="29"/>
        <end position="246"/>
    </location>
</feature>
<proteinExistence type="predicted"/>